<protein>
    <submittedName>
        <fullName evidence="1">Uncharacterized protein</fullName>
    </submittedName>
</protein>
<reference evidence="1" key="2">
    <citation type="journal article" date="2021" name="Genome Biol. Evol.">
        <title>Developing a high-quality reference genome for a parasitic bivalve with doubly uniparental inheritance (Bivalvia: Unionida).</title>
        <authorList>
            <person name="Smith C.H."/>
        </authorList>
    </citation>
    <scope>NUCLEOTIDE SEQUENCE</scope>
    <source>
        <strain evidence="1">CHS0354</strain>
        <tissue evidence="1">Mantle</tissue>
    </source>
</reference>
<dbReference type="AlphaFoldDB" id="A0AAE0RQE9"/>
<evidence type="ECO:0000313" key="2">
    <source>
        <dbReference type="Proteomes" id="UP001195483"/>
    </source>
</evidence>
<accession>A0AAE0RQE9</accession>
<gene>
    <name evidence="1" type="ORF">CHS0354_010982</name>
</gene>
<reference evidence="1" key="1">
    <citation type="journal article" date="2021" name="Genome Biol. Evol.">
        <title>A High-Quality Reference Genome for a Parasitic Bivalve with Doubly Uniparental Inheritance (Bivalvia: Unionida).</title>
        <authorList>
            <person name="Smith C.H."/>
        </authorList>
    </citation>
    <scope>NUCLEOTIDE SEQUENCE</scope>
    <source>
        <strain evidence="1">CHS0354</strain>
    </source>
</reference>
<proteinExistence type="predicted"/>
<comment type="caution">
    <text evidence="1">The sequence shown here is derived from an EMBL/GenBank/DDBJ whole genome shotgun (WGS) entry which is preliminary data.</text>
</comment>
<dbReference type="EMBL" id="JAEAOA010000685">
    <property type="protein sequence ID" value="KAK3577781.1"/>
    <property type="molecule type" value="Genomic_DNA"/>
</dbReference>
<evidence type="ECO:0000313" key="1">
    <source>
        <dbReference type="EMBL" id="KAK3577781.1"/>
    </source>
</evidence>
<organism evidence="1 2">
    <name type="scientific">Potamilus streckersoni</name>
    <dbReference type="NCBI Taxonomy" id="2493646"/>
    <lineage>
        <taxon>Eukaryota</taxon>
        <taxon>Metazoa</taxon>
        <taxon>Spiralia</taxon>
        <taxon>Lophotrochozoa</taxon>
        <taxon>Mollusca</taxon>
        <taxon>Bivalvia</taxon>
        <taxon>Autobranchia</taxon>
        <taxon>Heteroconchia</taxon>
        <taxon>Palaeoheterodonta</taxon>
        <taxon>Unionida</taxon>
        <taxon>Unionoidea</taxon>
        <taxon>Unionidae</taxon>
        <taxon>Ambleminae</taxon>
        <taxon>Lampsilini</taxon>
        <taxon>Potamilus</taxon>
    </lineage>
</organism>
<sequence length="151" mass="18471">MVMDPLLENIRGLPVELRERIYRELVKIQVKRKELLHPLRHRCLNHWYLNAIKGLILKKVFKWSDISQHRVGKKCIVSRDYMYFQLHLLNRIPEDELESYHNLEQFVNLVEEETSDRLVTFQLVTREFRFENGIKRLCLWRNYGYMLAKKK</sequence>
<dbReference type="Proteomes" id="UP001195483">
    <property type="component" value="Unassembled WGS sequence"/>
</dbReference>
<reference evidence="1" key="3">
    <citation type="submission" date="2023-05" db="EMBL/GenBank/DDBJ databases">
        <authorList>
            <person name="Smith C.H."/>
        </authorList>
    </citation>
    <scope>NUCLEOTIDE SEQUENCE</scope>
    <source>
        <strain evidence="1">CHS0354</strain>
        <tissue evidence="1">Mantle</tissue>
    </source>
</reference>
<keyword evidence="2" id="KW-1185">Reference proteome</keyword>
<name>A0AAE0RQE9_9BIVA</name>